<gene>
    <name evidence="7" type="primary">ytgP_1</name>
    <name evidence="7" type="ORF">BN983_03001</name>
</gene>
<dbReference type="GO" id="GO:0051301">
    <property type="term" value="P:cell division"/>
    <property type="evidence" value="ECO:0007669"/>
    <property type="project" value="UniProtKB-KW"/>
</dbReference>
<dbReference type="PANTHER" id="PTHR30250">
    <property type="entry name" value="PST FAMILY PREDICTED COLANIC ACID TRANSPORTER"/>
    <property type="match status" value="1"/>
</dbReference>
<evidence type="ECO:0000256" key="2">
    <source>
        <dbReference type="ARBA" id="ARBA00022475"/>
    </source>
</evidence>
<dbReference type="PANTHER" id="PTHR30250:SF21">
    <property type="entry name" value="LIPID II FLIPPASE MURJ"/>
    <property type="match status" value="1"/>
</dbReference>
<feature type="transmembrane region" description="Helical" evidence="6">
    <location>
        <begin position="241"/>
        <end position="261"/>
    </location>
</feature>
<feature type="transmembrane region" description="Helical" evidence="6">
    <location>
        <begin position="492"/>
        <end position="510"/>
    </location>
</feature>
<evidence type="ECO:0000256" key="4">
    <source>
        <dbReference type="ARBA" id="ARBA00022989"/>
    </source>
</evidence>
<organism evidence="7 8">
    <name type="scientific">Halobacillus karajensis</name>
    <dbReference type="NCBI Taxonomy" id="195088"/>
    <lineage>
        <taxon>Bacteria</taxon>
        <taxon>Bacillati</taxon>
        <taxon>Bacillota</taxon>
        <taxon>Bacilli</taxon>
        <taxon>Bacillales</taxon>
        <taxon>Bacillaceae</taxon>
        <taxon>Halobacillus</taxon>
    </lineage>
</organism>
<evidence type="ECO:0000313" key="7">
    <source>
        <dbReference type="EMBL" id="CDQ24706.1"/>
    </source>
</evidence>
<comment type="caution">
    <text evidence="7">The sequence shown here is derived from an EMBL/GenBank/DDBJ whole genome shotgun (WGS) entry which is preliminary data.</text>
</comment>
<dbReference type="RefSeq" id="WP_035509740.1">
    <property type="nucleotide sequence ID" value="NZ_CCDH010000001.1"/>
</dbReference>
<dbReference type="GO" id="GO:0005886">
    <property type="term" value="C:plasma membrane"/>
    <property type="evidence" value="ECO:0007669"/>
    <property type="project" value="UniProtKB-SubCell"/>
</dbReference>
<feature type="transmembrane region" description="Helical" evidence="6">
    <location>
        <begin position="395"/>
        <end position="415"/>
    </location>
</feature>
<feature type="transmembrane region" description="Helical" evidence="6">
    <location>
        <begin position="291"/>
        <end position="311"/>
    </location>
</feature>
<dbReference type="AlphaFoldDB" id="A0A024P7V6"/>
<name>A0A024P7V6_9BACI</name>
<evidence type="ECO:0000256" key="3">
    <source>
        <dbReference type="ARBA" id="ARBA00022692"/>
    </source>
</evidence>
<dbReference type="InterPro" id="IPR050833">
    <property type="entry name" value="Poly_Biosynth_Transport"/>
</dbReference>
<feature type="transmembrane region" description="Helical" evidence="6">
    <location>
        <begin position="421"/>
        <end position="438"/>
    </location>
</feature>
<feature type="transmembrane region" description="Helical" evidence="6">
    <location>
        <begin position="189"/>
        <end position="212"/>
    </location>
</feature>
<dbReference type="PIRSF" id="PIRSF038958">
    <property type="entry name" value="PG_synth_SpoVB"/>
    <property type="match status" value="1"/>
</dbReference>
<dbReference type="InterPro" id="IPR024923">
    <property type="entry name" value="PG_synth_SpoVB"/>
</dbReference>
<keyword evidence="7" id="KW-0131">Cell cycle</keyword>
<protein>
    <submittedName>
        <fullName evidence="7">Cell division protein YtgP</fullName>
    </submittedName>
</protein>
<keyword evidence="3 6" id="KW-0812">Transmembrane</keyword>
<dbReference type="InterPro" id="IPR002797">
    <property type="entry name" value="Polysacc_synth"/>
</dbReference>
<keyword evidence="2" id="KW-1003">Cell membrane</keyword>
<comment type="subcellular location">
    <subcellularLocation>
        <location evidence="1">Cell membrane</location>
        <topology evidence="1">Multi-pass membrane protein</topology>
    </subcellularLocation>
</comment>
<evidence type="ECO:0000256" key="6">
    <source>
        <dbReference type="SAM" id="Phobius"/>
    </source>
</evidence>
<feature type="transmembrane region" description="Helical" evidence="6">
    <location>
        <begin position="459"/>
        <end position="480"/>
    </location>
</feature>
<feature type="transmembrane region" description="Helical" evidence="6">
    <location>
        <begin position="332"/>
        <end position="358"/>
    </location>
</feature>
<dbReference type="Proteomes" id="UP000028868">
    <property type="component" value="Unassembled WGS sequence"/>
</dbReference>
<sequence>MSKILKGTMLLTAGTFLSKFLGMIYTVPFENMVGAEGTDLFSIAYVPYSILLSLSSMGVPVAVSKFVSKYNSLGDYETGRRMLKAGLTLMSLTGVLAFFVLFFSAEQVAAWTIGEESDRLGHATMVIQMVSFALLVIPPMSITRGFFQGHESMAPTAVSQVIEQVVRIVFLLTSVFIIVQVMQGPKPQAVGFATFAAFIGGIASCIVLYIYWRKRKPYLDRQLEAQEYTYGLSNKEMFKELFTYAGPFILVGIATPLYQLVDQFTLEKAIKASGAEYHNAFSIINFLSHKLIMIPVTLGLGLSLALLPAITQAFTKNEMNRLNHQINQALQIVALLIIPAVVGLSVVAFEAYGTFYGVEEINYRGELLRWYAPVGLFLALYTVTSSILQGINKQNFAVISLGTGILIKLSTNWWLIQLFGAKGAIIATGLGVATAVTLNFWRIFTTIEFSYQQLFKRTLLVLILTMIMAIVVLAVKWVLGFIFDPTEKRLDSLLVLFFSIGTGGLVYLWLTYQTTLLERVLGGRVRILDKFLKKRVKEESSIED</sequence>
<feature type="transmembrane region" description="Helical" evidence="6">
    <location>
        <begin position="125"/>
        <end position="143"/>
    </location>
</feature>
<dbReference type="EMBL" id="CCDI010000003">
    <property type="protein sequence ID" value="CDQ24706.1"/>
    <property type="molecule type" value="Genomic_DNA"/>
</dbReference>
<evidence type="ECO:0000256" key="5">
    <source>
        <dbReference type="ARBA" id="ARBA00023136"/>
    </source>
</evidence>
<feature type="transmembrane region" description="Helical" evidence="6">
    <location>
        <begin position="85"/>
        <end position="105"/>
    </location>
</feature>
<proteinExistence type="predicted"/>
<keyword evidence="7" id="KW-0132">Cell division</keyword>
<keyword evidence="8" id="KW-1185">Reference proteome</keyword>
<feature type="transmembrane region" description="Helical" evidence="6">
    <location>
        <begin position="164"/>
        <end position="183"/>
    </location>
</feature>
<feature type="transmembrane region" description="Helical" evidence="6">
    <location>
        <begin position="42"/>
        <end position="64"/>
    </location>
</feature>
<reference evidence="8" key="1">
    <citation type="submission" date="2014-03" db="EMBL/GenBank/DDBJ databases">
        <authorList>
            <person name="Urmite Genomes U."/>
        </authorList>
    </citation>
    <scope>NUCLEOTIDE SEQUENCE [LARGE SCALE GENOMIC DNA]</scope>
    <source>
        <strain evidence="8">HD-03</strain>
    </source>
</reference>
<dbReference type="OrthoDB" id="9775950at2"/>
<dbReference type="CDD" id="cd13124">
    <property type="entry name" value="MATE_SpoVB_like"/>
    <property type="match status" value="1"/>
</dbReference>
<feature type="transmembrane region" description="Helical" evidence="6">
    <location>
        <begin position="370"/>
        <end position="388"/>
    </location>
</feature>
<dbReference type="Pfam" id="PF01943">
    <property type="entry name" value="Polysacc_synt"/>
    <property type="match status" value="1"/>
</dbReference>
<keyword evidence="4 6" id="KW-1133">Transmembrane helix</keyword>
<evidence type="ECO:0000313" key="8">
    <source>
        <dbReference type="Proteomes" id="UP000028868"/>
    </source>
</evidence>
<keyword evidence="5 6" id="KW-0472">Membrane</keyword>
<accession>A0A024P7V6</accession>
<reference evidence="7 8" key="2">
    <citation type="submission" date="2014-05" db="EMBL/GenBank/DDBJ databases">
        <title>Draft genome sequence of Halobacillus karajensis HK-03.</title>
        <authorList>
            <person name="Khelaifia S."/>
            <person name="Croce O."/>
            <person name="Lagier J.C."/>
            <person name="Raoult D."/>
        </authorList>
    </citation>
    <scope>NUCLEOTIDE SEQUENCE [LARGE SCALE GENOMIC DNA]</scope>
    <source>
        <strain evidence="7 8">HD-03</strain>
    </source>
</reference>
<evidence type="ECO:0000256" key="1">
    <source>
        <dbReference type="ARBA" id="ARBA00004651"/>
    </source>
</evidence>